<proteinExistence type="predicted"/>
<sequence length="96" mass="10729">MAGHSAFPFTLAIRLEMLPLFEIMERFSGLHESPAYSDRKTMSHRRARETGSTHLGQNELPCPERDLDAGTHTPELGFRTHMPIDGELDTVAGLHS</sequence>
<dbReference type="Proteomes" id="UP000027073">
    <property type="component" value="Unassembled WGS sequence"/>
</dbReference>
<accession>A0A067NDB7</accession>
<name>A0A067NDB7_PLEO1</name>
<dbReference type="VEuPathDB" id="FungiDB:PLEOSDRAFT_1090216"/>
<evidence type="ECO:0000256" key="1">
    <source>
        <dbReference type="SAM" id="MobiDB-lite"/>
    </source>
</evidence>
<organism evidence="2 3">
    <name type="scientific">Pleurotus ostreatus (strain PC15)</name>
    <name type="common">Oyster mushroom</name>
    <dbReference type="NCBI Taxonomy" id="1137138"/>
    <lineage>
        <taxon>Eukaryota</taxon>
        <taxon>Fungi</taxon>
        <taxon>Dikarya</taxon>
        <taxon>Basidiomycota</taxon>
        <taxon>Agaricomycotina</taxon>
        <taxon>Agaricomycetes</taxon>
        <taxon>Agaricomycetidae</taxon>
        <taxon>Agaricales</taxon>
        <taxon>Pleurotineae</taxon>
        <taxon>Pleurotaceae</taxon>
        <taxon>Pleurotus</taxon>
    </lineage>
</organism>
<feature type="region of interest" description="Disordered" evidence="1">
    <location>
        <begin position="34"/>
        <end position="84"/>
    </location>
</feature>
<dbReference type="EMBL" id="KL198010">
    <property type="protein sequence ID" value="KDQ26023.1"/>
    <property type="molecule type" value="Genomic_DNA"/>
</dbReference>
<dbReference type="HOGENOM" id="CLU_2360617_0_0_1"/>
<dbReference type="AlphaFoldDB" id="A0A067NDB7"/>
<gene>
    <name evidence="2" type="ORF">PLEOSDRAFT_1090216</name>
</gene>
<reference evidence="3" key="1">
    <citation type="journal article" date="2014" name="Proc. Natl. Acad. Sci. U.S.A.">
        <title>Extensive sampling of basidiomycete genomes demonstrates inadequacy of the white-rot/brown-rot paradigm for wood decay fungi.</title>
        <authorList>
            <person name="Riley R."/>
            <person name="Salamov A.A."/>
            <person name="Brown D.W."/>
            <person name="Nagy L.G."/>
            <person name="Floudas D."/>
            <person name="Held B.W."/>
            <person name="Levasseur A."/>
            <person name="Lombard V."/>
            <person name="Morin E."/>
            <person name="Otillar R."/>
            <person name="Lindquist E.A."/>
            <person name="Sun H."/>
            <person name="LaButti K.M."/>
            <person name="Schmutz J."/>
            <person name="Jabbour D."/>
            <person name="Luo H."/>
            <person name="Baker S.E."/>
            <person name="Pisabarro A.G."/>
            <person name="Walton J.D."/>
            <person name="Blanchette R.A."/>
            <person name="Henrissat B."/>
            <person name="Martin F."/>
            <person name="Cullen D."/>
            <person name="Hibbett D.S."/>
            <person name="Grigoriev I.V."/>
        </authorList>
    </citation>
    <scope>NUCLEOTIDE SEQUENCE [LARGE SCALE GENOMIC DNA]</scope>
    <source>
        <strain evidence="3">PC15</strain>
    </source>
</reference>
<dbReference type="InParanoid" id="A0A067NDB7"/>
<evidence type="ECO:0000313" key="2">
    <source>
        <dbReference type="EMBL" id="KDQ26023.1"/>
    </source>
</evidence>
<protein>
    <submittedName>
        <fullName evidence="2">Uncharacterized protein</fullName>
    </submittedName>
</protein>
<evidence type="ECO:0000313" key="3">
    <source>
        <dbReference type="Proteomes" id="UP000027073"/>
    </source>
</evidence>